<dbReference type="PANTHER" id="PTHR33452:SF1">
    <property type="entry name" value="INNER MEMBRANE PROTEIN YPHA-RELATED"/>
    <property type="match status" value="1"/>
</dbReference>
<comment type="subcellular location">
    <subcellularLocation>
        <location evidence="1">Cell membrane</location>
        <topology evidence="1">Multi-pass membrane protein</topology>
    </subcellularLocation>
</comment>
<dbReference type="PANTHER" id="PTHR33452">
    <property type="entry name" value="OXIDOREDUCTASE CATD-RELATED"/>
    <property type="match status" value="1"/>
</dbReference>
<dbReference type="RefSeq" id="WP_184702574.1">
    <property type="nucleotide sequence ID" value="NZ_BAABEG010000002.1"/>
</dbReference>
<keyword evidence="5 7" id="KW-1133">Transmembrane helix</keyword>
<dbReference type="AlphaFoldDB" id="A0A7X0KP11"/>
<keyword evidence="4 7" id="KW-0812">Transmembrane</keyword>
<comment type="similarity">
    <text evidence="2">Belongs to the DoxX family.</text>
</comment>
<dbReference type="InterPro" id="IPR051907">
    <property type="entry name" value="DoxX-like_oxidoreductase"/>
</dbReference>
<evidence type="ECO:0000256" key="1">
    <source>
        <dbReference type="ARBA" id="ARBA00004651"/>
    </source>
</evidence>
<evidence type="ECO:0000256" key="2">
    <source>
        <dbReference type="ARBA" id="ARBA00006679"/>
    </source>
</evidence>
<keyword evidence="6 7" id="KW-0472">Membrane</keyword>
<accession>A0A7X0KP11</accession>
<gene>
    <name evidence="8" type="ORF">GGR00_005557</name>
</gene>
<evidence type="ECO:0000313" key="9">
    <source>
        <dbReference type="Proteomes" id="UP000536262"/>
    </source>
</evidence>
<sequence>MNNTNNANLAALLLRVSMGILFLAHAGLKIFIFTPAGTAGFFESLGFPGPLAYLVIAAELFGGLALIAGVWTRWVSIALIPVLLGSIYAPHGAAGFFFSNPNGGWEFPAFWAVALAALALLGNGAYALQKARG</sequence>
<keyword evidence="9" id="KW-1185">Reference proteome</keyword>
<feature type="transmembrane region" description="Helical" evidence="7">
    <location>
        <begin position="78"/>
        <end position="98"/>
    </location>
</feature>
<comment type="caution">
    <text evidence="8">The sequence shown here is derived from an EMBL/GenBank/DDBJ whole genome shotgun (WGS) entry which is preliminary data.</text>
</comment>
<dbReference type="Proteomes" id="UP000536262">
    <property type="component" value="Unassembled WGS sequence"/>
</dbReference>
<dbReference type="GO" id="GO:0005886">
    <property type="term" value="C:plasma membrane"/>
    <property type="evidence" value="ECO:0007669"/>
    <property type="project" value="UniProtKB-SubCell"/>
</dbReference>
<evidence type="ECO:0000256" key="7">
    <source>
        <dbReference type="SAM" id="Phobius"/>
    </source>
</evidence>
<keyword evidence="3" id="KW-1003">Cell membrane</keyword>
<feature type="transmembrane region" description="Helical" evidence="7">
    <location>
        <begin position="52"/>
        <end position="71"/>
    </location>
</feature>
<feature type="transmembrane region" description="Helical" evidence="7">
    <location>
        <begin position="12"/>
        <end position="32"/>
    </location>
</feature>
<evidence type="ECO:0000313" key="8">
    <source>
        <dbReference type="EMBL" id="MBB6357733.1"/>
    </source>
</evidence>
<feature type="transmembrane region" description="Helical" evidence="7">
    <location>
        <begin position="110"/>
        <end position="128"/>
    </location>
</feature>
<dbReference type="InterPro" id="IPR032808">
    <property type="entry name" value="DoxX"/>
</dbReference>
<evidence type="ECO:0000256" key="4">
    <source>
        <dbReference type="ARBA" id="ARBA00022692"/>
    </source>
</evidence>
<evidence type="ECO:0000256" key="3">
    <source>
        <dbReference type="ARBA" id="ARBA00022475"/>
    </source>
</evidence>
<reference evidence="8 9" key="1">
    <citation type="submission" date="2020-08" db="EMBL/GenBank/DDBJ databases">
        <title>Genomic Encyclopedia of Type Strains, Phase IV (KMG-IV): sequencing the most valuable type-strain genomes for metagenomic binning, comparative biology and taxonomic classification.</title>
        <authorList>
            <person name="Goeker M."/>
        </authorList>
    </citation>
    <scope>NUCLEOTIDE SEQUENCE [LARGE SCALE GENOMIC DNA]</scope>
    <source>
        <strain evidence="8 9">DSM 7051</strain>
    </source>
</reference>
<name>A0A7X0KP11_9HYPH</name>
<proteinExistence type="inferred from homology"/>
<evidence type="ECO:0000256" key="5">
    <source>
        <dbReference type="ARBA" id="ARBA00022989"/>
    </source>
</evidence>
<protein>
    <submittedName>
        <fullName evidence="8">Putative oxidoreductase</fullName>
    </submittedName>
</protein>
<dbReference type="Pfam" id="PF07681">
    <property type="entry name" value="DoxX"/>
    <property type="match status" value="1"/>
</dbReference>
<organism evidence="8 9">
    <name type="scientific">Aminobacter aganoensis</name>
    <dbReference type="NCBI Taxonomy" id="83264"/>
    <lineage>
        <taxon>Bacteria</taxon>
        <taxon>Pseudomonadati</taxon>
        <taxon>Pseudomonadota</taxon>
        <taxon>Alphaproteobacteria</taxon>
        <taxon>Hyphomicrobiales</taxon>
        <taxon>Phyllobacteriaceae</taxon>
        <taxon>Aminobacter</taxon>
    </lineage>
</organism>
<dbReference type="EMBL" id="JACHOU010000030">
    <property type="protein sequence ID" value="MBB6357733.1"/>
    <property type="molecule type" value="Genomic_DNA"/>
</dbReference>
<evidence type="ECO:0000256" key="6">
    <source>
        <dbReference type="ARBA" id="ARBA00023136"/>
    </source>
</evidence>